<comment type="caution">
    <text evidence="5">The sequence shown here is derived from an EMBL/GenBank/DDBJ whole genome shotgun (WGS) entry which is preliminary data.</text>
</comment>
<dbReference type="AlphaFoldDB" id="A0A9X3N320"/>
<keyword evidence="4" id="KW-0274">FAD</keyword>
<dbReference type="PROSITE" id="PS51331">
    <property type="entry name" value="THYX"/>
    <property type="match status" value="2"/>
</dbReference>
<evidence type="ECO:0000256" key="4">
    <source>
        <dbReference type="ARBA" id="ARBA00022827"/>
    </source>
</evidence>
<evidence type="ECO:0000256" key="2">
    <source>
        <dbReference type="ARBA" id="ARBA00022630"/>
    </source>
</evidence>
<accession>A0A9X3N320</accession>
<evidence type="ECO:0000256" key="1">
    <source>
        <dbReference type="ARBA" id="ARBA00022603"/>
    </source>
</evidence>
<keyword evidence="6" id="KW-1185">Reference proteome</keyword>
<dbReference type="EMBL" id="JAPDDP010000002">
    <property type="protein sequence ID" value="MDA0178900.1"/>
    <property type="molecule type" value="Genomic_DNA"/>
</dbReference>
<dbReference type="GO" id="GO:0006231">
    <property type="term" value="P:dTMP biosynthetic process"/>
    <property type="evidence" value="ECO:0007669"/>
    <property type="project" value="InterPro"/>
</dbReference>
<proteinExistence type="predicted"/>
<evidence type="ECO:0000313" key="5">
    <source>
        <dbReference type="EMBL" id="MDA0178900.1"/>
    </source>
</evidence>
<dbReference type="Gene3D" id="3.30.1360.170">
    <property type="match status" value="2"/>
</dbReference>
<dbReference type="GO" id="GO:0004799">
    <property type="term" value="F:thymidylate synthase activity"/>
    <property type="evidence" value="ECO:0007669"/>
    <property type="project" value="TreeGrafter"/>
</dbReference>
<keyword evidence="3" id="KW-0545">Nucleotide biosynthesis</keyword>
<dbReference type="GO" id="GO:0050797">
    <property type="term" value="F:thymidylate synthase (FAD) activity"/>
    <property type="evidence" value="ECO:0007669"/>
    <property type="project" value="UniProtKB-EC"/>
</dbReference>
<keyword evidence="2" id="KW-0285">Flavoprotein</keyword>
<dbReference type="GO" id="GO:0032259">
    <property type="term" value="P:methylation"/>
    <property type="evidence" value="ECO:0007669"/>
    <property type="project" value="UniProtKB-KW"/>
</dbReference>
<dbReference type="InterPro" id="IPR036098">
    <property type="entry name" value="Thymidylate_synthase_ThyX_sf"/>
</dbReference>
<keyword evidence="5" id="KW-0808">Transferase</keyword>
<dbReference type="InterPro" id="IPR003669">
    <property type="entry name" value="Thymidylate_synthase_ThyX"/>
</dbReference>
<keyword evidence="1 5" id="KW-0489">Methyltransferase</keyword>
<dbReference type="GO" id="GO:0050660">
    <property type="term" value="F:flavin adenine dinucleotide binding"/>
    <property type="evidence" value="ECO:0007669"/>
    <property type="project" value="InterPro"/>
</dbReference>
<dbReference type="PANTHER" id="PTHR34934">
    <property type="entry name" value="FLAVIN-DEPENDENT THYMIDYLATE SYNTHASE"/>
    <property type="match status" value="1"/>
</dbReference>
<gene>
    <name evidence="5" type="ORF">OJ997_01230</name>
</gene>
<dbReference type="SUPFAM" id="SSF69796">
    <property type="entry name" value="Thymidylate synthase-complementing protein Thy1"/>
    <property type="match status" value="2"/>
</dbReference>
<reference evidence="5" key="1">
    <citation type="submission" date="2022-10" db="EMBL/GenBank/DDBJ databases">
        <title>The WGS of Solirubrobacter phytolaccae KCTC 29190.</title>
        <authorList>
            <person name="Jiang Z."/>
        </authorList>
    </citation>
    <scope>NUCLEOTIDE SEQUENCE</scope>
    <source>
        <strain evidence="5">KCTC 29190</strain>
    </source>
</reference>
<name>A0A9X3N320_9ACTN</name>
<evidence type="ECO:0000313" key="6">
    <source>
        <dbReference type="Proteomes" id="UP001147653"/>
    </source>
</evidence>
<dbReference type="RefSeq" id="WP_270023166.1">
    <property type="nucleotide sequence ID" value="NZ_JAPDDP010000002.1"/>
</dbReference>
<dbReference type="CDD" id="cd20175">
    <property type="entry name" value="ThyX"/>
    <property type="match status" value="1"/>
</dbReference>
<dbReference type="GO" id="GO:0070402">
    <property type="term" value="F:NADPH binding"/>
    <property type="evidence" value="ECO:0007669"/>
    <property type="project" value="TreeGrafter"/>
</dbReference>
<evidence type="ECO:0000256" key="3">
    <source>
        <dbReference type="ARBA" id="ARBA00022727"/>
    </source>
</evidence>
<dbReference type="Proteomes" id="UP001147653">
    <property type="component" value="Unassembled WGS sequence"/>
</dbReference>
<dbReference type="PANTHER" id="PTHR34934:SF1">
    <property type="entry name" value="FLAVIN-DEPENDENT THYMIDYLATE SYNTHASE"/>
    <property type="match status" value="1"/>
</dbReference>
<organism evidence="5 6">
    <name type="scientific">Solirubrobacter phytolaccae</name>
    <dbReference type="NCBI Taxonomy" id="1404360"/>
    <lineage>
        <taxon>Bacteria</taxon>
        <taxon>Bacillati</taxon>
        <taxon>Actinomycetota</taxon>
        <taxon>Thermoleophilia</taxon>
        <taxon>Solirubrobacterales</taxon>
        <taxon>Solirubrobacteraceae</taxon>
        <taxon>Solirubrobacter</taxon>
    </lineage>
</organism>
<sequence>METFTPSERALLAPHFSNVDGPVFALVDLPETVKAAMFARYSRYPGTLRRLFLDEFAETLPGGAGVGADVEGARAAELFERIFVGYGDDSVAQLGGMHVAVEWCSNVLTKVLQRPRLAGYLEQSTRYIAYDAPMPGGGYRYYRDEALGPEYVASMDFLFDAYSRALPQVSAWVDASYPVSAGEPEAARKRAVKAKALDLLRGLLPAASLSHMGIYASGQAYEQLIMHLLAHPLPEARLCGQRMLEAVKAVIPSFVSRVEREGRGDVWIGYLGERRAAEQRWVERLGLDRDEAAEERSSVRLIHVDGDENQLLAALLFEGAGVPEERTLAAVADMTDEARAAMLGELVGERTNRRHRPGRGFEALRYRFEIVSDYGAFRDLQRHRMLTVQWQSLTPDLGAEVPEEVVAAGCGDLYAEALDRSRAEYERLREAGLSEAAPYALCLGYRIRYLLDLNAREAMHLTELRSAREGHSSYRAVAQAMHSAIAEVHPAVAATMKHVDHSTEPRLERILAEIRGESRREPLTA</sequence>
<protein>
    <submittedName>
        <fullName evidence="5">FAD-dependent thymidylate synthase</fullName>
        <ecNumber evidence="5">2.1.1.148</ecNumber>
    </submittedName>
</protein>
<dbReference type="EC" id="2.1.1.148" evidence="5"/>
<dbReference type="Pfam" id="PF02511">
    <property type="entry name" value="Thy1"/>
    <property type="match status" value="2"/>
</dbReference>